<dbReference type="OrthoDB" id="5296572at2"/>
<proteinExistence type="inferred from homology"/>
<feature type="domain" description="Type II secretion system protein GspI C-terminal" evidence="10">
    <location>
        <begin position="43"/>
        <end position="120"/>
    </location>
</feature>
<comment type="similarity">
    <text evidence="2 9">Belongs to the GSP I family.</text>
</comment>
<dbReference type="AlphaFoldDB" id="A0A261UNY5"/>
<dbReference type="Pfam" id="PF02501">
    <property type="entry name" value="T2SSI"/>
    <property type="match status" value="1"/>
</dbReference>
<keyword evidence="4 9" id="KW-0488">Methylation</keyword>
<dbReference type="PANTHER" id="PTHR38779">
    <property type="entry name" value="TYPE II SECRETION SYSTEM PROTEIN I-RELATED"/>
    <property type="match status" value="1"/>
</dbReference>
<keyword evidence="3" id="KW-1003">Cell membrane</keyword>
<dbReference type="GO" id="GO:0015627">
    <property type="term" value="C:type II protein secretion system complex"/>
    <property type="evidence" value="ECO:0007669"/>
    <property type="project" value="UniProtKB-UniRule"/>
</dbReference>
<comment type="subunit">
    <text evidence="9">Type II secretion is composed of four main components: the outer membrane complex, the inner membrane complex, the cytoplasmic secretion ATPase and the periplasm-spanning pseudopilus.</text>
</comment>
<dbReference type="InterPro" id="IPR003413">
    <property type="entry name" value="T2SS_GspI_C"/>
</dbReference>
<comment type="caution">
    <text evidence="11">The sequence shown here is derived from an EMBL/GenBank/DDBJ whole genome shotgun (WGS) entry which is preliminary data.</text>
</comment>
<keyword evidence="7" id="KW-1133">Transmembrane helix</keyword>
<accession>A0A261UNY5</accession>
<organism evidence="11 12">
    <name type="scientific">Bordetella genomosp. 11</name>
    <dbReference type="NCBI Taxonomy" id="1416808"/>
    <lineage>
        <taxon>Bacteria</taxon>
        <taxon>Pseudomonadati</taxon>
        <taxon>Pseudomonadota</taxon>
        <taxon>Betaproteobacteria</taxon>
        <taxon>Burkholderiales</taxon>
        <taxon>Alcaligenaceae</taxon>
        <taxon>Bordetella</taxon>
    </lineage>
</organism>
<evidence type="ECO:0000256" key="9">
    <source>
        <dbReference type="RuleBase" id="RU368030"/>
    </source>
</evidence>
<keyword evidence="8" id="KW-0472">Membrane</keyword>
<evidence type="ECO:0000259" key="10">
    <source>
        <dbReference type="Pfam" id="PF02501"/>
    </source>
</evidence>
<dbReference type="PROSITE" id="PS51257">
    <property type="entry name" value="PROKAR_LIPOPROTEIN"/>
    <property type="match status" value="1"/>
</dbReference>
<keyword evidence="12" id="KW-1185">Reference proteome</keyword>
<protein>
    <recommendedName>
        <fullName evidence="9">Type II secretion system protein I</fullName>
        <shortName evidence="9">T2SS minor pseudopilin I</shortName>
    </recommendedName>
</protein>
<keyword evidence="6" id="KW-0812">Transmembrane</keyword>
<dbReference type="Proteomes" id="UP000215767">
    <property type="component" value="Unassembled WGS sequence"/>
</dbReference>
<reference evidence="12" key="1">
    <citation type="submission" date="2017-05" db="EMBL/GenBank/DDBJ databases">
        <title>Complete and WGS of Bordetella genogroups.</title>
        <authorList>
            <person name="Spilker T."/>
            <person name="Lipuma J."/>
        </authorList>
    </citation>
    <scope>NUCLEOTIDE SEQUENCE [LARGE SCALE GENOMIC DNA]</scope>
    <source>
        <strain evidence="12">AU8856</strain>
    </source>
</reference>
<dbReference type="NCBIfam" id="TIGR02532">
    <property type="entry name" value="IV_pilin_GFxxxE"/>
    <property type="match status" value="1"/>
</dbReference>
<evidence type="ECO:0000256" key="7">
    <source>
        <dbReference type="ARBA" id="ARBA00022989"/>
    </source>
</evidence>
<dbReference type="PANTHER" id="PTHR38779:SF2">
    <property type="entry name" value="TYPE II SECRETION SYSTEM PROTEIN I-RELATED"/>
    <property type="match status" value="1"/>
</dbReference>
<sequence>MNPRSAQTGFSLLEILIALAIIAIALAACVRAAGQIATGQAQLRDRALALVSAENTLAELRAQRAFPPLGDLRTPCPQGPSAFVCISHIESTAYKEMRQVTVRVLAQGQGPQLAQLRGLLSARP</sequence>
<evidence type="ECO:0000256" key="6">
    <source>
        <dbReference type="ARBA" id="ARBA00022692"/>
    </source>
</evidence>
<evidence type="ECO:0000256" key="4">
    <source>
        <dbReference type="ARBA" id="ARBA00022481"/>
    </source>
</evidence>
<dbReference type="PROSITE" id="PS00409">
    <property type="entry name" value="PROKAR_NTER_METHYL"/>
    <property type="match status" value="1"/>
</dbReference>
<name>A0A261UNY5_9BORD</name>
<evidence type="ECO:0000256" key="2">
    <source>
        <dbReference type="ARBA" id="ARBA00008358"/>
    </source>
</evidence>
<evidence type="ECO:0000256" key="5">
    <source>
        <dbReference type="ARBA" id="ARBA00022519"/>
    </source>
</evidence>
<dbReference type="EMBL" id="NEVS01000004">
    <property type="protein sequence ID" value="OZI63082.1"/>
    <property type="molecule type" value="Genomic_DNA"/>
</dbReference>
<gene>
    <name evidence="11" type="ORF">CAL28_28720</name>
</gene>
<dbReference type="InterPro" id="IPR045584">
    <property type="entry name" value="Pilin-like"/>
</dbReference>
<evidence type="ECO:0000256" key="8">
    <source>
        <dbReference type="ARBA" id="ARBA00023136"/>
    </source>
</evidence>
<dbReference type="InterPro" id="IPR010052">
    <property type="entry name" value="T2SS_protein-GspI"/>
</dbReference>
<dbReference type="Pfam" id="PF07963">
    <property type="entry name" value="N_methyl"/>
    <property type="match status" value="1"/>
</dbReference>
<evidence type="ECO:0000313" key="12">
    <source>
        <dbReference type="Proteomes" id="UP000215767"/>
    </source>
</evidence>
<comment type="subcellular location">
    <subcellularLocation>
        <location evidence="1 9">Cell inner membrane</location>
        <topology evidence="1 9">Single-pass membrane protein</topology>
    </subcellularLocation>
</comment>
<keyword evidence="5 9" id="KW-0997">Cell inner membrane</keyword>
<evidence type="ECO:0000256" key="1">
    <source>
        <dbReference type="ARBA" id="ARBA00004377"/>
    </source>
</evidence>
<comment type="PTM">
    <text evidence="9">Cleaved by prepilin peptidase.</text>
</comment>
<dbReference type="NCBIfam" id="TIGR01707">
    <property type="entry name" value="gspI"/>
    <property type="match status" value="1"/>
</dbReference>
<dbReference type="SUPFAM" id="SSF54523">
    <property type="entry name" value="Pili subunits"/>
    <property type="match status" value="1"/>
</dbReference>
<dbReference type="RefSeq" id="WP_094844358.1">
    <property type="nucleotide sequence ID" value="NZ_NEVS01000004.1"/>
</dbReference>
<dbReference type="GO" id="GO:0015628">
    <property type="term" value="P:protein secretion by the type II secretion system"/>
    <property type="evidence" value="ECO:0007669"/>
    <property type="project" value="UniProtKB-UniRule"/>
</dbReference>
<dbReference type="Gene3D" id="3.30.1300.30">
    <property type="entry name" value="GSPII I/J protein-like"/>
    <property type="match status" value="1"/>
</dbReference>
<evidence type="ECO:0000313" key="11">
    <source>
        <dbReference type="EMBL" id="OZI63082.1"/>
    </source>
</evidence>
<dbReference type="InterPro" id="IPR012902">
    <property type="entry name" value="N_methyl_site"/>
</dbReference>
<comment type="function">
    <text evidence="9">Component of the type II secretion system required for the energy-dependent secretion of extracellular factors such as proteases and toxins from the periplasm.</text>
</comment>
<evidence type="ECO:0000256" key="3">
    <source>
        <dbReference type="ARBA" id="ARBA00022475"/>
    </source>
</evidence>
<dbReference type="GO" id="GO:0005886">
    <property type="term" value="C:plasma membrane"/>
    <property type="evidence" value="ECO:0007669"/>
    <property type="project" value="UniProtKB-SubCell"/>
</dbReference>